<dbReference type="Proteomes" id="UP001342314">
    <property type="component" value="Unassembled WGS sequence"/>
</dbReference>
<dbReference type="EMBL" id="BQKY01000016">
    <property type="protein sequence ID" value="GJN94048.1"/>
    <property type="molecule type" value="Genomic_DNA"/>
</dbReference>
<dbReference type="PRINTS" id="PR00411">
    <property type="entry name" value="PNDRDTASEI"/>
</dbReference>
<proteinExistence type="predicted"/>
<dbReference type="PANTHER" id="PTHR43735:SF11">
    <property type="entry name" value="HYPOTHETICAL OXIDOREDUCTASE (EUROFUNG)"/>
    <property type="match status" value="1"/>
</dbReference>
<evidence type="ECO:0000313" key="3">
    <source>
        <dbReference type="Proteomes" id="UP001342314"/>
    </source>
</evidence>
<dbReference type="GO" id="GO:0005737">
    <property type="term" value="C:cytoplasm"/>
    <property type="evidence" value="ECO:0007669"/>
    <property type="project" value="TreeGrafter"/>
</dbReference>
<reference evidence="2 3" key="1">
    <citation type="submission" date="2021-12" db="EMBL/GenBank/DDBJ databases">
        <title>High titer production of polyol ester of fatty acids by Rhodotorula paludigena BS15 towards product separation-free biomass refinery.</title>
        <authorList>
            <person name="Mano J."/>
            <person name="Ono H."/>
            <person name="Tanaka T."/>
            <person name="Naito K."/>
            <person name="Sushida H."/>
            <person name="Ike M."/>
            <person name="Tokuyasu K."/>
            <person name="Kitaoka M."/>
        </authorList>
    </citation>
    <scope>NUCLEOTIDE SEQUENCE [LARGE SCALE GENOMIC DNA]</scope>
    <source>
        <strain evidence="2 3">BS15</strain>
    </source>
</reference>
<sequence>MAQAAQSKNVVVAGGSYVGLAVAKELVDVLPKDYTVSVLEQNSHFGHLFAYPRFAISPGSEHKAFVPYAHLDSSMLPSPHRVVRARAVALDPARRTVQLADGGELGYDALVVATGTKLSPPGTMPGGGDKKDGVEYLRSIQGKLKAADEIVIIGGGAVGVQMACDLAILYPAKRGHITLIQSRRLMPRFHPQLHDIVSKRFAELGVNTITGVRAEVPEGGYEKLNEQGGGEIVLKDGRRIKADYVVHALGQTPNSQLVASSLPSAVNPSGFIRVLPSLVIAPTSSDESAQVQNRIYAVGDIADSGAPKAARPAMQHAAVVARNIAKVLSSASASDELETITNSPGAIHLTLGVVESIIFRNPRSDGVDEQGEPRWVGEPEVMWKDDGKEDMGIEGVWARRLPGLKATAEMYHL</sequence>
<evidence type="ECO:0000259" key="1">
    <source>
        <dbReference type="Pfam" id="PF07992"/>
    </source>
</evidence>
<protein>
    <recommendedName>
        <fullName evidence="1">FAD/NAD(P)-binding domain-containing protein</fullName>
    </recommendedName>
</protein>
<dbReference type="InterPro" id="IPR036188">
    <property type="entry name" value="FAD/NAD-bd_sf"/>
</dbReference>
<dbReference type="AlphaFoldDB" id="A0AAV5GUW0"/>
<dbReference type="PRINTS" id="PR00368">
    <property type="entry name" value="FADPNR"/>
</dbReference>
<comment type="caution">
    <text evidence="2">The sequence shown here is derived from an EMBL/GenBank/DDBJ whole genome shotgun (WGS) entry which is preliminary data.</text>
</comment>
<dbReference type="PANTHER" id="PTHR43735">
    <property type="entry name" value="APOPTOSIS-INDUCING FACTOR 1"/>
    <property type="match status" value="1"/>
</dbReference>
<dbReference type="GO" id="GO:0004174">
    <property type="term" value="F:electron-transferring-flavoprotein dehydrogenase activity"/>
    <property type="evidence" value="ECO:0007669"/>
    <property type="project" value="TreeGrafter"/>
</dbReference>
<accession>A0AAV5GUW0</accession>
<keyword evidence="3" id="KW-1185">Reference proteome</keyword>
<feature type="domain" description="FAD/NAD(P)-binding" evidence="1">
    <location>
        <begin position="9"/>
        <end position="317"/>
    </location>
</feature>
<gene>
    <name evidence="2" type="ORF">Rhopal_007111-T1</name>
</gene>
<name>A0AAV5GUW0_9BASI</name>
<dbReference type="GO" id="GO:0050660">
    <property type="term" value="F:flavin adenine dinucleotide binding"/>
    <property type="evidence" value="ECO:0007669"/>
    <property type="project" value="TreeGrafter"/>
</dbReference>
<dbReference type="SUPFAM" id="SSF51905">
    <property type="entry name" value="FAD/NAD(P)-binding domain"/>
    <property type="match status" value="1"/>
</dbReference>
<dbReference type="Pfam" id="PF07992">
    <property type="entry name" value="Pyr_redox_2"/>
    <property type="match status" value="1"/>
</dbReference>
<dbReference type="InterPro" id="IPR023753">
    <property type="entry name" value="FAD/NAD-binding_dom"/>
</dbReference>
<dbReference type="Gene3D" id="3.50.50.100">
    <property type="match status" value="1"/>
</dbReference>
<organism evidence="2 3">
    <name type="scientific">Rhodotorula paludigena</name>
    <dbReference type="NCBI Taxonomy" id="86838"/>
    <lineage>
        <taxon>Eukaryota</taxon>
        <taxon>Fungi</taxon>
        <taxon>Dikarya</taxon>
        <taxon>Basidiomycota</taxon>
        <taxon>Pucciniomycotina</taxon>
        <taxon>Microbotryomycetes</taxon>
        <taxon>Sporidiobolales</taxon>
        <taxon>Sporidiobolaceae</taxon>
        <taxon>Rhodotorula</taxon>
    </lineage>
</organism>
<evidence type="ECO:0000313" key="2">
    <source>
        <dbReference type="EMBL" id="GJN94048.1"/>
    </source>
</evidence>